<evidence type="ECO:0000313" key="5">
    <source>
        <dbReference type="Proteomes" id="UP000243605"/>
    </source>
</evidence>
<comment type="similarity">
    <text evidence="2">Belongs to the MoaD family.</text>
</comment>
<dbReference type="PANTHER" id="PTHR33359">
    <property type="entry name" value="MOLYBDOPTERIN SYNTHASE SULFUR CARRIER SUBUNIT"/>
    <property type="match status" value="1"/>
</dbReference>
<keyword evidence="1" id="KW-0547">Nucleotide-binding</keyword>
<evidence type="ECO:0000313" key="4">
    <source>
        <dbReference type="EMBL" id="SEV99842.1"/>
    </source>
</evidence>
<dbReference type="InterPro" id="IPR003749">
    <property type="entry name" value="ThiS/MoaD-like"/>
</dbReference>
<dbReference type="GO" id="GO:0000166">
    <property type="term" value="F:nucleotide binding"/>
    <property type="evidence" value="ECO:0007669"/>
    <property type="project" value="UniProtKB-KW"/>
</dbReference>
<dbReference type="Gene3D" id="3.10.20.30">
    <property type="match status" value="1"/>
</dbReference>
<dbReference type="Pfam" id="PF02597">
    <property type="entry name" value="ThiS"/>
    <property type="match status" value="1"/>
</dbReference>
<dbReference type="RefSeq" id="WP_091474712.1">
    <property type="nucleotide sequence ID" value="NZ_FOIT01000003.1"/>
</dbReference>
<dbReference type="CDD" id="cd00754">
    <property type="entry name" value="Ubl_MoaD"/>
    <property type="match status" value="1"/>
</dbReference>
<dbReference type="InterPro" id="IPR012675">
    <property type="entry name" value="Beta-grasp_dom_sf"/>
</dbReference>
<sequence length="77" mass="8546">MKVLLFAGLKQKVGREFIDIPVEQSLEVSALRENIEEIAPTLNGEVYMVAVNENFVRADYRVQKEDTVALIPPVSGG</sequence>
<keyword evidence="5" id="KW-1185">Reference proteome</keyword>
<organism evidence="4 5">
    <name type="scientific">Aliicoccus persicus</name>
    <dbReference type="NCBI Taxonomy" id="930138"/>
    <lineage>
        <taxon>Bacteria</taxon>
        <taxon>Bacillati</taxon>
        <taxon>Bacillota</taxon>
        <taxon>Bacilli</taxon>
        <taxon>Bacillales</taxon>
        <taxon>Staphylococcaceae</taxon>
        <taxon>Aliicoccus</taxon>
    </lineage>
</organism>
<reference evidence="4 5" key="1">
    <citation type="submission" date="2016-10" db="EMBL/GenBank/DDBJ databases">
        <authorList>
            <person name="Varghese N."/>
            <person name="Submissions S."/>
        </authorList>
    </citation>
    <scope>NUCLEOTIDE SEQUENCE [LARGE SCALE GENOMIC DNA]</scope>
    <source>
        <strain evidence="4 5">IBRC-M10081</strain>
    </source>
</reference>
<name>A0A662Z324_9STAP</name>
<evidence type="ECO:0000256" key="1">
    <source>
        <dbReference type="ARBA" id="ARBA00022741"/>
    </source>
</evidence>
<dbReference type="AlphaFoldDB" id="A0A662Z324"/>
<dbReference type="GO" id="GO:0006777">
    <property type="term" value="P:Mo-molybdopterin cofactor biosynthetic process"/>
    <property type="evidence" value="ECO:0007669"/>
    <property type="project" value="InterPro"/>
</dbReference>
<gene>
    <name evidence="4" type="ORF">SAMN05192557_1136</name>
</gene>
<dbReference type="InterPro" id="IPR016155">
    <property type="entry name" value="Mopterin_synth/thiamin_S_b"/>
</dbReference>
<dbReference type="OrthoDB" id="9801945at2"/>
<proteinExistence type="inferred from homology"/>
<evidence type="ECO:0000256" key="2">
    <source>
        <dbReference type="ARBA" id="ARBA00024200"/>
    </source>
</evidence>
<dbReference type="InterPro" id="IPR044672">
    <property type="entry name" value="MOCS2A"/>
</dbReference>
<accession>A0A662Z324</accession>
<protein>
    <recommendedName>
        <fullName evidence="3">Molybdopterin synthase sulfur carrier subunit</fullName>
    </recommendedName>
</protein>
<dbReference type="PANTHER" id="PTHR33359:SF1">
    <property type="entry name" value="MOLYBDOPTERIN SYNTHASE SULFUR CARRIER SUBUNIT"/>
    <property type="match status" value="1"/>
</dbReference>
<dbReference type="GO" id="GO:1990133">
    <property type="term" value="C:molybdopterin adenylyltransferase complex"/>
    <property type="evidence" value="ECO:0007669"/>
    <property type="project" value="TreeGrafter"/>
</dbReference>
<dbReference type="EMBL" id="FOIT01000003">
    <property type="protein sequence ID" value="SEV99842.1"/>
    <property type="molecule type" value="Genomic_DNA"/>
</dbReference>
<evidence type="ECO:0000256" key="3">
    <source>
        <dbReference type="ARBA" id="ARBA00024247"/>
    </source>
</evidence>
<dbReference type="Proteomes" id="UP000243605">
    <property type="component" value="Unassembled WGS sequence"/>
</dbReference>
<dbReference type="SUPFAM" id="SSF54285">
    <property type="entry name" value="MoaD/ThiS"/>
    <property type="match status" value="1"/>
</dbReference>